<comment type="function">
    <text evidence="7">Part of the tripartite ATP-independent periplasmic (TRAP) transport system.</text>
</comment>
<evidence type="ECO:0000313" key="9">
    <source>
        <dbReference type="EMBL" id="MBP5858393.1"/>
    </source>
</evidence>
<feature type="domain" description="TRAP C4-dicarboxylate transport system permease DctM subunit" evidence="8">
    <location>
        <begin position="11"/>
        <end position="428"/>
    </location>
</feature>
<feature type="transmembrane region" description="Helical" evidence="7">
    <location>
        <begin position="323"/>
        <end position="353"/>
    </location>
</feature>
<gene>
    <name evidence="9" type="ORF">KAJ83_15330</name>
</gene>
<protein>
    <recommendedName>
        <fullName evidence="7">TRAP transporter large permease protein</fullName>
    </recommendedName>
</protein>
<keyword evidence="3 7" id="KW-0997">Cell inner membrane</keyword>
<proteinExistence type="inferred from homology"/>
<dbReference type="Pfam" id="PF06808">
    <property type="entry name" value="DctM"/>
    <property type="match status" value="1"/>
</dbReference>
<evidence type="ECO:0000256" key="7">
    <source>
        <dbReference type="RuleBase" id="RU369079"/>
    </source>
</evidence>
<feature type="transmembrane region" description="Helical" evidence="7">
    <location>
        <begin position="12"/>
        <end position="38"/>
    </location>
</feature>
<accession>A0A8J7SP39</accession>
<dbReference type="PIRSF" id="PIRSF006066">
    <property type="entry name" value="HI0050"/>
    <property type="match status" value="1"/>
</dbReference>
<feature type="transmembrane region" description="Helical" evidence="7">
    <location>
        <begin position="404"/>
        <end position="425"/>
    </location>
</feature>
<comment type="subunit">
    <text evidence="7">The complex comprises the extracytoplasmic solute receptor protein and the two transmembrane proteins.</text>
</comment>
<evidence type="ECO:0000259" key="8">
    <source>
        <dbReference type="Pfam" id="PF06808"/>
    </source>
</evidence>
<reference evidence="9" key="1">
    <citation type="submission" date="2021-04" db="EMBL/GenBank/DDBJ databases">
        <authorList>
            <person name="Zhang D.-C."/>
        </authorList>
    </citation>
    <scope>NUCLEOTIDE SEQUENCE</scope>
    <source>
        <strain evidence="9">CGMCC 1.15697</strain>
    </source>
</reference>
<keyword evidence="2" id="KW-1003">Cell membrane</keyword>
<dbReference type="PANTHER" id="PTHR33362:SF7">
    <property type="entry name" value="SLL1103 PROTEIN"/>
    <property type="match status" value="1"/>
</dbReference>
<organism evidence="9 10">
    <name type="scientific">Marivibrio halodurans</name>
    <dbReference type="NCBI Taxonomy" id="2039722"/>
    <lineage>
        <taxon>Bacteria</taxon>
        <taxon>Pseudomonadati</taxon>
        <taxon>Pseudomonadota</taxon>
        <taxon>Alphaproteobacteria</taxon>
        <taxon>Rhodospirillales</taxon>
        <taxon>Rhodospirillaceae</taxon>
        <taxon>Marivibrio</taxon>
    </lineage>
</organism>
<feature type="transmembrane region" description="Helical" evidence="7">
    <location>
        <begin position="221"/>
        <end position="242"/>
    </location>
</feature>
<dbReference type="Proteomes" id="UP000672602">
    <property type="component" value="Unassembled WGS sequence"/>
</dbReference>
<dbReference type="RefSeq" id="WP_210682974.1">
    <property type="nucleotide sequence ID" value="NZ_JAGMWN010000007.1"/>
</dbReference>
<feature type="transmembrane region" description="Helical" evidence="7">
    <location>
        <begin position="176"/>
        <end position="200"/>
    </location>
</feature>
<dbReference type="PANTHER" id="PTHR33362">
    <property type="entry name" value="SIALIC ACID TRAP TRANSPORTER PERMEASE PROTEIN SIAT-RELATED"/>
    <property type="match status" value="1"/>
</dbReference>
<keyword evidence="5 7" id="KW-1133">Transmembrane helix</keyword>
<dbReference type="NCBIfam" id="TIGR00786">
    <property type="entry name" value="dctM"/>
    <property type="match status" value="1"/>
</dbReference>
<feature type="transmembrane region" description="Helical" evidence="7">
    <location>
        <begin position="59"/>
        <end position="79"/>
    </location>
</feature>
<feature type="transmembrane region" description="Helical" evidence="7">
    <location>
        <begin position="365"/>
        <end position="384"/>
    </location>
</feature>
<dbReference type="AlphaFoldDB" id="A0A8J7SP39"/>
<evidence type="ECO:0000256" key="5">
    <source>
        <dbReference type="ARBA" id="ARBA00022989"/>
    </source>
</evidence>
<keyword evidence="6 7" id="KW-0472">Membrane</keyword>
<evidence type="ECO:0000256" key="2">
    <source>
        <dbReference type="ARBA" id="ARBA00022475"/>
    </source>
</evidence>
<name>A0A8J7SP39_9PROT</name>
<dbReference type="EMBL" id="JAGMWN010000007">
    <property type="protein sequence ID" value="MBP5858393.1"/>
    <property type="molecule type" value="Genomic_DNA"/>
</dbReference>
<evidence type="ECO:0000313" key="10">
    <source>
        <dbReference type="Proteomes" id="UP000672602"/>
    </source>
</evidence>
<comment type="caution">
    <text evidence="9">The sequence shown here is derived from an EMBL/GenBank/DDBJ whole genome shotgun (WGS) entry which is preliminary data.</text>
</comment>
<comment type="similarity">
    <text evidence="7">Belongs to the TRAP transporter large permease family.</text>
</comment>
<dbReference type="InterPro" id="IPR004681">
    <property type="entry name" value="TRAP_DctM"/>
</dbReference>
<keyword evidence="4 7" id="KW-0812">Transmembrane</keyword>
<keyword evidence="10" id="KW-1185">Reference proteome</keyword>
<feature type="transmembrane region" description="Helical" evidence="7">
    <location>
        <begin position="287"/>
        <end position="311"/>
    </location>
</feature>
<keyword evidence="7" id="KW-0813">Transport</keyword>
<feature type="transmembrane region" description="Helical" evidence="7">
    <location>
        <begin position="254"/>
        <end position="275"/>
    </location>
</feature>
<evidence type="ECO:0000256" key="1">
    <source>
        <dbReference type="ARBA" id="ARBA00004429"/>
    </source>
</evidence>
<dbReference type="GO" id="GO:0005886">
    <property type="term" value="C:plasma membrane"/>
    <property type="evidence" value="ECO:0007669"/>
    <property type="project" value="UniProtKB-SubCell"/>
</dbReference>
<evidence type="ECO:0000256" key="3">
    <source>
        <dbReference type="ARBA" id="ARBA00022519"/>
    </source>
</evidence>
<feature type="transmembrane region" description="Helical" evidence="7">
    <location>
        <begin position="140"/>
        <end position="164"/>
    </location>
</feature>
<sequence>MSGEWLSLLTVGILFLLLFTGIPLAFATGLTAVVLTLLTFGPDALYLIPSRMLTLMGNYALIAVPLFVLMGCLLEKAGVVERLFHALHVWSGRLRGGLAIGTLLTSTILAAMVGIIGAEILLLGLVCLPAMLGRKYDKRLALGVICSGGSLGTLLPPSIVLIVYGLVAQVSIGDLFLAAVVPGLLLAGLYFIYVLVICYMKPEMGPLADIAEREMPLMEKVSLGKALVLPLGLIGAVLGSLYTGVATPTETAGIGVLGALVIAGVNGKLSADMLLDVLKQTGNTVAMLTWVFFGASALVGIYTLAGGTSFLQDMITDLPFAPIVIVMVMMLVLIVLGSFVDWIGIVLLTMPIFVPIIKSYGMDPVWFGILFTMNMQISYLTPPFGPAAFYLKAVAPPDVTLGDIFASVVPFVCLQVVGLALVLFFPQLAQWLPAMVGS</sequence>
<dbReference type="GO" id="GO:0022857">
    <property type="term" value="F:transmembrane transporter activity"/>
    <property type="evidence" value="ECO:0007669"/>
    <property type="project" value="UniProtKB-UniRule"/>
</dbReference>
<feature type="transmembrane region" description="Helical" evidence="7">
    <location>
        <begin position="99"/>
        <end position="128"/>
    </location>
</feature>
<evidence type="ECO:0000256" key="6">
    <source>
        <dbReference type="ARBA" id="ARBA00023136"/>
    </source>
</evidence>
<dbReference type="InterPro" id="IPR010656">
    <property type="entry name" value="DctM"/>
</dbReference>
<comment type="subcellular location">
    <subcellularLocation>
        <location evidence="1 7">Cell inner membrane</location>
        <topology evidence="1 7">Multi-pass membrane protein</topology>
    </subcellularLocation>
</comment>
<evidence type="ECO:0000256" key="4">
    <source>
        <dbReference type="ARBA" id="ARBA00022692"/>
    </source>
</evidence>